<protein>
    <submittedName>
        <fullName evidence="1">DNA utilization protein HofM</fullName>
    </submittedName>
</protein>
<evidence type="ECO:0000313" key="2">
    <source>
        <dbReference type="Proteomes" id="UP001063816"/>
    </source>
</evidence>
<dbReference type="EMBL" id="JAMGZK010000048">
    <property type="protein sequence ID" value="MCU6664962.1"/>
    <property type="molecule type" value="Genomic_DNA"/>
</dbReference>
<evidence type="ECO:0000313" key="1">
    <source>
        <dbReference type="EMBL" id="MCU6664962.1"/>
    </source>
</evidence>
<accession>A0A9J6Q6Q0</accession>
<name>A0A9J6Q6Q0_9ENTR</name>
<reference evidence="1" key="1">
    <citation type="submission" date="2022-05" db="EMBL/GenBank/DDBJ databases">
        <title>Description of a novel species of Leclercia; Leclercia tamurae and the Proposal for a Novel Genus Silvania gen. nov. Containing Two Novel Species Silvania hatchlandensis sp. nov. and Silvania confinis sp. nov. Isolated from the Rhizosphere of Oak.</title>
        <authorList>
            <person name="Maddock D.W."/>
            <person name="Brady C.L."/>
            <person name="Denman S."/>
            <person name="Arnold D."/>
        </authorList>
    </citation>
    <scope>NUCLEOTIDE SEQUENCE</scope>
    <source>
        <strain evidence="1">H19S6</strain>
    </source>
</reference>
<keyword evidence="2" id="KW-1185">Reference proteome</keyword>
<comment type="caution">
    <text evidence="1">The sequence shown here is derived from an EMBL/GenBank/DDBJ whole genome shotgun (WGS) entry which is preliminary data.</text>
</comment>
<dbReference type="InterPro" id="IPR043129">
    <property type="entry name" value="ATPase_NBD"/>
</dbReference>
<sequence length="260" mass="29519">MAFKTWHTGVHIQQDKILAVALVREKAGWSLRRWWQLPLAVGTVCEGQILKPEQLTATLSEWRQMLPHYHRIYLAFPASRTIQRTLPRPAMTLRDSEQVAWITSAMSRELDMAPDALRFDYAEDTFSQTFRVTAAQNKEISTLLELARELRLQLAAIAPDAGALAHFLPFLTAPAQCIAWRDKDQWLWAMRHQWGRRELADAPDVEHLAALLALQVEEIVCCEAGRFDPWSILNRSQPPLPEHGADFSVALALAMGDTFA</sequence>
<organism evidence="1 2">
    <name type="scientific">Silvania hatchlandensis</name>
    <dbReference type="NCBI Taxonomy" id="2926469"/>
    <lineage>
        <taxon>Bacteria</taxon>
        <taxon>Pseudomonadati</taxon>
        <taxon>Pseudomonadota</taxon>
        <taxon>Gammaproteobacteria</taxon>
        <taxon>Enterobacterales</taxon>
        <taxon>Enterobacteriaceae</taxon>
        <taxon>Silvania</taxon>
    </lineage>
</organism>
<dbReference type="AlphaFoldDB" id="A0A9J6Q6Q0"/>
<dbReference type="Proteomes" id="UP001063816">
    <property type="component" value="Unassembled WGS sequence"/>
</dbReference>
<proteinExistence type="predicted"/>
<dbReference type="RefSeq" id="WP_271282567.1">
    <property type="nucleotide sequence ID" value="NZ_JAMGZK010000048.1"/>
</dbReference>
<gene>
    <name evidence="1" type="ORF">M8014_11485</name>
</gene>
<dbReference type="SUPFAM" id="SSF53067">
    <property type="entry name" value="Actin-like ATPase domain"/>
    <property type="match status" value="1"/>
</dbReference>